<dbReference type="Pfam" id="PF00656">
    <property type="entry name" value="Peptidase_C14"/>
    <property type="match status" value="1"/>
</dbReference>
<comment type="similarity">
    <text evidence="3 16">Belongs to the peptidase C14A family.</text>
</comment>
<dbReference type="InterPro" id="IPR015917">
    <property type="entry name" value="Pept_C14A"/>
</dbReference>
<dbReference type="GO" id="GO:0004197">
    <property type="term" value="F:cysteine-type endopeptidase activity"/>
    <property type="evidence" value="ECO:0007669"/>
    <property type="project" value="InterPro"/>
</dbReference>
<dbReference type="GO" id="GO:0005886">
    <property type="term" value="C:plasma membrane"/>
    <property type="evidence" value="ECO:0007669"/>
    <property type="project" value="UniProtKB-ARBA"/>
</dbReference>
<keyword evidence="12" id="KW-0539">Nucleus</keyword>
<dbReference type="CDD" id="cd08792">
    <property type="entry name" value="DED_Caspase_8_10_r1"/>
    <property type="match status" value="1"/>
</dbReference>
<dbReference type="InterPro" id="IPR011029">
    <property type="entry name" value="DEATH-like_dom_sf"/>
</dbReference>
<keyword evidence="10" id="KW-0788">Thiol protease</keyword>
<dbReference type="InterPro" id="IPR033139">
    <property type="entry name" value="Caspase_cys_AS"/>
</dbReference>
<evidence type="ECO:0000256" key="12">
    <source>
        <dbReference type="ARBA" id="ARBA00023242"/>
    </source>
</evidence>
<keyword evidence="7" id="KW-0053">Apoptosis</keyword>
<protein>
    <recommendedName>
        <fullName evidence="15">Caspase-8</fullName>
        <ecNumber evidence="14">3.4.22.61</ecNumber>
    </recommendedName>
</protein>
<dbReference type="InterPro" id="IPR011600">
    <property type="entry name" value="Pept_C14_caspase"/>
</dbReference>
<comment type="catalytic activity">
    <reaction evidence="13">
        <text>Strict requirement for Asp at position P1 and has a preferred cleavage sequence of (Leu/Asp/Val)-Glu-Thr-Asp-|-(Gly/Ser/Ala).</text>
        <dbReference type="EC" id="3.4.22.61"/>
    </reaction>
</comment>
<evidence type="ECO:0000256" key="14">
    <source>
        <dbReference type="ARBA" id="ARBA00066479"/>
    </source>
</evidence>
<dbReference type="GO" id="GO:0032991">
    <property type="term" value="C:protein-containing complex"/>
    <property type="evidence" value="ECO:0007669"/>
    <property type="project" value="UniProtKB-ARBA"/>
</dbReference>
<evidence type="ECO:0000256" key="10">
    <source>
        <dbReference type="ARBA" id="ARBA00022807"/>
    </source>
</evidence>
<dbReference type="InterPro" id="IPR001875">
    <property type="entry name" value="DED_dom"/>
</dbReference>
<dbReference type="GO" id="GO:0051604">
    <property type="term" value="P:protein maturation"/>
    <property type="evidence" value="ECO:0007669"/>
    <property type="project" value="UniProtKB-ARBA"/>
</dbReference>
<organism evidence="20">
    <name type="scientific">Callorhinchus milii</name>
    <name type="common">Ghost shark</name>
    <dbReference type="NCBI Taxonomy" id="7868"/>
    <lineage>
        <taxon>Eukaryota</taxon>
        <taxon>Metazoa</taxon>
        <taxon>Chordata</taxon>
        <taxon>Craniata</taxon>
        <taxon>Vertebrata</taxon>
        <taxon>Chondrichthyes</taxon>
        <taxon>Holocephali</taxon>
        <taxon>Chimaeriformes</taxon>
        <taxon>Callorhinchidae</taxon>
        <taxon>Callorhinchus</taxon>
    </lineage>
</organism>
<dbReference type="MEROPS" id="C14.009"/>
<evidence type="ECO:0000256" key="9">
    <source>
        <dbReference type="ARBA" id="ARBA00022801"/>
    </source>
</evidence>
<keyword evidence="4" id="KW-0963">Cytoplasm</keyword>
<dbReference type="KEGG" id="cmk:103171902"/>
<dbReference type="SUPFAM" id="SSF52129">
    <property type="entry name" value="Caspase-like"/>
    <property type="match status" value="1"/>
</dbReference>
<evidence type="ECO:0000256" key="4">
    <source>
        <dbReference type="ARBA" id="ARBA00022490"/>
    </source>
</evidence>
<keyword evidence="9" id="KW-0378">Hydrolase</keyword>
<dbReference type="SUPFAM" id="SSF47986">
    <property type="entry name" value="DEATH domain"/>
    <property type="match status" value="2"/>
</dbReference>
<feature type="domain" description="Caspase family p10" evidence="18">
    <location>
        <begin position="423"/>
        <end position="506"/>
    </location>
</feature>
<dbReference type="PROSITE" id="PS50207">
    <property type="entry name" value="CASPASE_P10"/>
    <property type="match status" value="1"/>
</dbReference>
<evidence type="ECO:0000256" key="11">
    <source>
        <dbReference type="ARBA" id="ARBA00023145"/>
    </source>
</evidence>
<dbReference type="PROSITE" id="PS50168">
    <property type="entry name" value="DED"/>
    <property type="match status" value="2"/>
</dbReference>
<dbReference type="GO" id="GO:0042981">
    <property type="term" value="P:regulation of apoptotic process"/>
    <property type="evidence" value="ECO:0007669"/>
    <property type="project" value="InterPro"/>
</dbReference>
<keyword evidence="6" id="KW-0645">Protease</keyword>
<dbReference type="RefSeq" id="XP_042202715.1">
    <property type="nucleotide sequence ID" value="XM_042346781.1"/>
</dbReference>
<evidence type="ECO:0000259" key="18">
    <source>
        <dbReference type="PROSITE" id="PS50207"/>
    </source>
</evidence>
<name>V9KL10_CALMI</name>
<evidence type="ECO:0000256" key="3">
    <source>
        <dbReference type="ARBA" id="ARBA00010134"/>
    </source>
</evidence>
<dbReference type="GeneID" id="103171902"/>
<sequence length="506" mass="57641">MEFQRLLGAVSAELGSADVRALAFLCRDLVPGARLQGLSSALQLFAELQTEALLPPADPFLLTELLYRIRRFRLLRNLNWDKDRVGEELRRSHRARISPYRQLLFDVCEDITRKELPTVKNLLSAKLSKSELERITTMFDAVIEMEKKDLLSPDNTQTLEFICGQLGKDLLRRFSDYRQNCTGEGWSRTVMGTGDSLKSPIPERGEHRFQNSPSHDLCAVPDTMLNELSISDSHKGHGIEIQDCGTERTKALPQQNSGEAYRMDHEPRGYCVIINNQSFTNMRSRIGTDRDEDSLQEIFKWLKFQVKVYRDLTSEEMCQTLQNYQGEMQRDRDCFVCCVLSHGEKGIVFGTCGNKLRIRTLTTLFSASNCPLLRQKPKIFFIQACQGSRKQDGVLVQTDCETPAPTLAARLEEDAQRSSGPIIPDEADFLLGMATVEGYVSFRHVSEGTWYIQSLCANLRQHCPSNDLLSILTIVNRDVSEKQDGKYKTQMPQPSYTLRKKLFFLI</sequence>
<evidence type="ECO:0000256" key="13">
    <source>
        <dbReference type="ARBA" id="ARBA00051626"/>
    </source>
</evidence>
<accession>V9KL10</accession>
<dbReference type="InterPro" id="IPR001309">
    <property type="entry name" value="Pept_C14_p20"/>
</dbReference>
<dbReference type="CDD" id="cd00032">
    <property type="entry name" value="CASc"/>
    <property type="match status" value="1"/>
</dbReference>
<keyword evidence="5" id="KW-0597">Phosphoprotein</keyword>
<evidence type="ECO:0000313" key="20">
    <source>
        <dbReference type="EMBL" id="AFO98759.1"/>
    </source>
</evidence>
<dbReference type="Gene3D" id="1.10.533.10">
    <property type="entry name" value="Death Domain, Fas"/>
    <property type="match status" value="2"/>
</dbReference>
<feature type="domain" description="DED" evidence="17">
    <location>
        <begin position="2"/>
        <end position="80"/>
    </location>
</feature>
<keyword evidence="11" id="KW-0865">Zymogen</keyword>
<reference evidence="20" key="1">
    <citation type="journal article" date="2014" name="Nature">
        <title>Elephant shark genome provides unique insights into gnathostome evolution.</title>
        <authorList>
            <consortium name="International Elephant Shark Genome Sequencing Consortium"/>
            <person name="Venkatesh B."/>
            <person name="Lee A.P."/>
            <person name="Ravi V."/>
            <person name="Maurya A.K."/>
            <person name="Lian M.M."/>
            <person name="Swann J.B."/>
            <person name="Ohta Y."/>
            <person name="Flajnik M.F."/>
            <person name="Sutoh Y."/>
            <person name="Kasahara M."/>
            <person name="Hoon S."/>
            <person name="Gangu V."/>
            <person name="Roy S.W."/>
            <person name="Irimia M."/>
            <person name="Korzh V."/>
            <person name="Kondrychyn I."/>
            <person name="Lim Z.W."/>
            <person name="Tay B.H."/>
            <person name="Tohari S."/>
            <person name="Kong K.W."/>
            <person name="Ho S."/>
            <person name="Lorente-Galdos B."/>
            <person name="Quilez J."/>
            <person name="Marques-Bonet T."/>
            <person name="Raney B.J."/>
            <person name="Ingham P.W."/>
            <person name="Tay A."/>
            <person name="Hillier L.W."/>
            <person name="Minx P."/>
            <person name="Boehm T."/>
            <person name="Wilson R.K."/>
            <person name="Brenner S."/>
            <person name="Warren W.C."/>
        </authorList>
    </citation>
    <scope>NUCLEOTIDE SEQUENCE</scope>
    <source>
        <tissue evidence="20">Intestine</tissue>
    </source>
</reference>
<evidence type="ECO:0000256" key="8">
    <source>
        <dbReference type="ARBA" id="ARBA00022737"/>
    </source>
</evidence>
<proteinExistence type="evidence at transcript level"/>
<evidence type="ECO:0000256" key="16">
    <source>
        <dbReference type="RuleBase" id="RU003971"/>
    </source>
</evidence>
<dbReference type="PROSITE" id="PS01122">
    <property type="entry name" value="CASPASE_CYS"/>
    <property type="match status" value="1"/>
</dbReference>
<dbReference type="EMBL" id="JW866242">
    <property type="protein sequence ID" value="AFO98759.1"/>
    <property type="molecule type" value="mRNA"/>
</dbReference>
<dbReference type="GO" id="GO:0006915">
    <property type="term" value="P:apoptotic process"/>
    <property type="evidence" value="ECO:0007669"/>
    <property type="project" value="UniProtKB-KW"/>
</dbReference>
<dbReference type="GO" id="GO:0005737">
    <property type="term" value="C:cytoplasm"/>
    <property type="evidence" value="ECO:0007669"/>
    <property type="project" value="UniProtKB-SubCell"/>
</dbReference>
<evidence type="ECO:0000259" key="19">
    <source>
        <dbReference type="PROSITE" id="PS50208"/>
    </source>
</evidence>
<dbReference type="OrthoDB" id="6114029at2759"/>
<evidence type="ECO:0000256" key="15">
    <source>
        <dbReference type="ARBA" id="ARBA00068172"/>
    </source>
</evidence>
<keyword evidence="8" id="KW-0677">Repeat</keyword>
<dbReference type="EC" id="3.4.22.61" evidence="14"/>
<dbReference type="GO" id="GO:0006508">
    <property type="term" value="P:proteolysis"/>
    <property type="evidence" value="ECO:0007669"/>
    <property type="project" value="UniProtKB-KW"/>
</dbReference>
<dbReference type="InterPro" id="IPR002138">
    <property type="entry name" value="Pept_C14_p10"/>
</dbReference>
<evidence type="ECO:0000259" key="17">
    <source>
        <dbReference type="PROSITE" id="PS50168"/>
    </source>
</evidence>
<dbReference type="FunFam" id="3.40.50.1460:FF:000008">
    <property type="entry name" value="caspase-8 isoform X1"/>
    <property type="match status" value="1"/>
</dbReference>
<dbReference type="CDD" id="cd08334">
    <property type="entry name" value="DED_Caspase_8_10_r2"/>
    <property type="match status" value="1"/>
</dbReference>
<dbReference type="Pfam" id="PF01335">
    <property type="entry name" value="DED"/>
    <property type="match status" value="2"/>
</dbReference>
<dbReference type="AlphaFoldDB" id="V9KL10"/>
<feature type="domain" description="Caspase family p20" evidence="19">
    <location>
        <begin position="267"/>
        <end position="389"/>
    </location>
</feature>
<dbReference type="SMART" id="SM00115">
    <property type="entry name" value="CASc"/>
    <property type="match status" value="1"/>
</dbReference>
<dbReference type="PROSITE" id="PS50208">
    <property type="entry name" value="CASPASE_P20"/>
    <property type="match status" value="1"/>
</dbReference>
<feature type="domain" description="DED" evidence="17">
    <location>
        <begin position="99"/>
        <end position="176"/>
    </location>
</feature>
<evidence type="ECO:0000256" key="2">
    <source>
        <dbReference type="ARBA" id="ARBA00004496"/>
    </source>
</evidence>
<dbReference type="Gene3D" id="3.40.50.1460">
    <property type="match status" value="1"/>
</dbReference>
<dbReference type="PANTHER" id="PTHR48169:SF7">
    <property type="entry name" value="CASPASE 10"/>
    <property type="match status" value="1"/>
</dbReference>
<dbReference type="PRINTS" id="PR00376">
    <property type="entry name" value="IL1BCENZYME"/>
</dbReference>
<evidence type="ECO:0000256" key="5">
    <source>
        <dbReference type="ARBA" id="ARBA00022553"/>
    </source>
</evidence>
<dbReference type="InterPro" id="IPR029030">
    <property type="entry name" value="Caspase-like_dom_sf"/>
</dbReference>
<dbReference type="PANTHER" id="PTHR48169">
    <property type="entry name" value="DED DOMAIN-CONTAINING PROTEIN"/>
    <property type="match status" value="1"/>
</dbReference>
<dbReference type="GO" id="GO:0005634">
    <property type="term" value="C:nucleus"/>
    <property type="evidence" value="ECO:0007669"/>
    <property type="project" value="UniProtKB-SubCell"/>
</dbReference>
<evidence type="ECO:0000256" key="6">
    <source>
        <dbReference type="ARBA" id="ARBA00022670"/>
    </source>
</evidence>
<comment type="subcellular location">
    <subcellularLocation>
        <location evidence="2">Cytoplasm</location>
    </subcellularLocation>
    <subcellularLocation>
        <location evidence="1">Nucleus</location>
    </subcellularLocation>
</comment>
<evidence type="ECO:0000256" key="7">
    <source>
        <dbReference type="ARBA" id="ARBA00022703"/>
    </source>
</evidence>
<evidence type="ECO:0000256" key="1">
    <source>
        <dbReference type="ARBA" id="ARBA00004123"/>
    </source>
</evidence>
<dbReference type="SMART" id="SM00031">
    <property type="entry name" value="DED"/>
    <property type="match status" value="2"/>
</dbReference>